<dbReference type="OrthoDB" id="4762016at2759"/>
<evidence type="ECO:0000256" key="1">
    <source>
        <dbReference type="SAM" id="Coils"/>
    </source>
</evidence>
<name>A0A067QNH7_9AGAM</name>
<dbReference type="STRING" id="933084.A0A067QNH7"/>
<accession>A0A067QNH7</accession>
<dbReference type="HOGENOM" id="CLU_067611_0_0_1"/>
<feature type="coiled-coil region" evidence="1">
    <location>
        <begin position="277"/>
        <end position="304"/>
    </location>
</feature>
<protein>
    <submittedName>
        <fullName evidence="3">Uncharacterized protein</fullName>
    </submittedName>
</protein>
<gene>
    <name evidence="3" type="ORF">JAAARDRAFT_75459</name>
</gene>
<sequence length="305" mass="34634">MGFGNLFRWFKSVLPSFLPFMGEKRFGLIPIQVFQDQGSRLGVVEWKTLLVDALTIGDPKSEQICDCFVVSAQHCKASGGKEHEFLRLLIKHRSSQSQVYIIVERFRSSDSSGSISPSTNSSSRDLPLPSPSSSSSDNPAHDQVYFTRYESDPRYPHRIMATMAFPEPSRQPPVLDLALILVVVHQNSECYKLFVEQCYWYAAVVWCTLREEFGGSEEINCTGRSMHWGIQWVDEKQKADTVRKVGLDYRAALASHEDQKVARDALKNQVRDKDMQLADKDAQLAVLQRENLALKKQLEEQQSSV</sequence>
<keyword evidence="4" id="KW-1185">Reference proteome</keyword>
<organism evidence="3 4">
    <name type="scientific">Jaapia argillacea MUCL 33604</name>
    <dbReference type="NCBI Taxonomy" id="933084"/>
    <lineage>
        <taxon>Eukaryota</taxon>
        <taxon>Fungi</taxon>
        <taxon>Dikarya</taxon>
        <taxon>Basidiomycota</taxon>
        <taxon>Agaricomycotina</taxon>
        <taxon>Agaricomycetes</taxon>
        <taxon>Agaricomycetidae</taxon>
        <taxon>Jaapiales</taxon>
        <taxon>Jaapiaceae</taxon>
        <taxon>Jaapia</taxon>
    </lineage>
</organism>
<dbReference type="InParanoid" id="A0A067QNH7"/>
<feature type="region of interest" description="Disordered" evidence="2">
    <location>
        <begin position="109"/>
        <end position="141"/>
    </location>
</feature>
<reference evidence="4" key="1">
    <citation type="journal article" date="2014" name="Proc. Natl. Acad. Sci. U.S.A.">
        <title>Extensive sampling of basidiomycete genomes demonstrates inadequacy of the white-rot/brown-rot paradigm for wood decay fungi.</title>
        <authorList>
            <person name="Riley R."/>
            <person name="Salamov A.A."/>
            <person name="Brown D.W."/>
            <person name="Nagy L.G."/>
            <person name="Floudas D."/>
            <person name="Held B.W."/>
            <person name="Levasseur A."/>
            <person name="Lombard V."/>
            <person name="Morin E."/>
            <person name="Otillar R."/>
            <person name="Lindquist E.A."/>
            <person name="Sun H."/>
            <person name="LaButti K.M."/>
            <person name="Schmutz J."/>
            <person name="Jabbour D."/>
            <person name="Luo H."/>
            <person name="Baker S.E."/>
            <person name="Pisabarro A.G."/>
            <person name="Walton J.D."/>
            <person name="Blanchette R.A."/>
            <person name="Henrissat B."/>
            <person name="Martin F."/>
            <person name="Cullen D."/>
            <person name="Hibbett D.S."/>
            <person name="Grigoriev I.V."/>
        </authorList>
    </citation>
    <scope>NUCLEOTIDE SEQUENCE [LARGE SCALE GENOMIC DNA]</scope>
    <source>
        <strain evidence="4">MUCL 33604</strain>
    </source>
</reference>
<dbReference type="AlphaFoldDB" id="A0A067QNH7"/>
<evidence type="ECO:0000313" key="4">
    <source>
        <dbReference type="Proteomes" id="UP000027265"/>
    </source>
</evidence>
<dbReference type="EMBL" id="KL197709">
    <property type="protein sequence ID" value="KDQ65112.1"/>
    <property type="molecule type" value="Genomic_DNA"/>
</dbReference>
<proteinExistence type="predicted"/>
<evidence type="ECO:0000256" key="2">
    <source>
        <dbReference type="SAM" id="MobiDB-lite"/>
    </source>
</evidence>
<dbReference type="Proteomes" id="UP000027265">
    <property type="component" value="Unassembled WGS sequence"/>
</dbReference>
<evidence type="ECO:0000313" key="3">
    <source>
        <dbReference type="EMBL" id="KDQ65112.1"/>
    </source>
</evidence>
<feature type="compositionally biased region" description="Low complexity" evidence="2">
    <location>
        <begin position="109"/>
        <end position="138"/>
    </location>
</feature>
<keyword evidence="1" id="KW-0175">Coiled coil</keyword>